<dbReference type="Pfam" id="PF14336">
    <property type="entry name" value="GLUCM-like_C"/>
    <property type="match status" value="1"/>
</dbReference>
<feature type="domain" description="D-glutamate cyclase-like C-terminal" evidence="4">
    <location>
        <begin position="14"/>
        <end position="298"/>
    </location>
</feature>
<dbReference type="InterPro" id="IPR035892">
    <property type="entry name" value="C2_domain_sf"/>
</dbReference>
<keyword evidence="2" id="KW-0443">Lipid metabolism</keyword>
<sequence>MSKFNVNMIQALRFVQDDIGKRGMSHLLQWERDQKAFLGAVEAISNLAPESHIALLTGFPCLLECSPPTETDGINGTCALIYALHQLGRHHIHVLTDQVNANVIAACVALFPQMTISVHVFPGTKAWTAQAQADLEALYSIIQLYIAIERAGAADNGHYYTMRARDMTDIVAPLDQCFAYAQAHGIPTIAIGDGGNELGMGNVSVITKSKIRNGDIIATKQTCDYLIIACISDWGAYSLCAGIAHCKGHHILVPQSIVVQVAKTMADAGARDGILGCQDTFVDGLPLVETLNTLHTLRHYVLEKPLSTRLLGKFGNIEWPRVGHYARNIAVAPTDQSFLLYVNIGDNISLSLPPHAHVVKEVDLSKDMPPIQAPNYPIFLLNIRCDNNKTTASDVVQCIASNPPTIHIGLLNVSLSMLTEVVQICPGLVLRLLGMSTYADVPMSAAPASNVNETTVFARCRHLHLAAPETTTYLPSQSMQRGLAYAKTMMQMQSANAEFTGSSFAQFTLIDENKHQNIARSVPQRGPNPNFTIGIALPNIDLEKATCMIEILMFSSDPKATKFTVLASTTSFPANKLTSASSIEIPLATHAPTNPIDSNMPCIELQKAPSAPVLPSSLPFTRTSSTKYSFPQSLVLQEDIYEADLASSIPYQVLTMAIEETNHQIETFTSYLAISQIQECLFPSQELALSNGCDVYAIHAIRARGLAHATTNTLSSTSAGPQPCTSPATSSRASVVAMAKSMKSQAFSRFKSLQPTTEFVKPVNPYCEVSIKDPYTFDGGAWNVAKTNIITNSPEPIWSIASTGAKIHGYVENDNPQHMHFYRPSNPSKEGFIECKVYSKPPSSSSTASLLRKQAYHSCLGTVKIPLDSLQSTSSPTTFTTAKDEWYRLHQPSTQVGSNCKCDDDETGDGPCTGELLIDLEIEMTSSSYPCIKTSMDDITPRYRWLDTVVCAKEASSNVPYPSTFLEGHLSALKTSLDTLNEVRAVSSAWMTQHLRFKSSQMKKVELVQAMPTNLHVSIASRWLVHDKPIELPTITCGLPAAHCLGLEDMDLYLLDEAIQEASKYIRVRLMGGIPSVHSFLPIVQRADGFVQIRDPESTDDEGSVVSVDTETEADDEASPDKGSIKARAAKSLKERSKMLSSLYSQAKSKAQQAIPVKSISFPKAPGSFPSISKSNGTCDHLSSSSSLMSLMTRLADHRLEYRLRKTMVIAQALPAVISAFLVSLQLCWNLPEDERNKLLQQWRSIGYLCGWESLVSSQGRELHMLFDAWMGLQSMTRTFVFQLVSADVQPQVTLLDTVIQIPLQPDQYSQLPSELLHDTIDVVCVLFTQGINEMQSLANMSYMGGVTKQSTVNTASLLTLNQYREQYASLFGSCCKNSFALLTDAVANENGASKNTEILHLASIVVRGLHGGRVTCCKSGKDRTAMSVTWEQAMWALHGNESDISEAVLTEDDIETNEALKMANLMREFGGRIEIAEKNVGAKRYSFNALQRKLLPVVYRPPVSTIQDMVTSVALRDS</sequence>
<feature type="region of interest" description="Disordered" evidence="3">
    <location>
        <begin position="1094"/>
        <end position="1125"/>
    </location>
</feature>
<dbReference type="CDD" id="cd00030">
    <property type="entry name" value="C2"/>
    <property type="match status" value="1"/>
</dbReference>
<dbReference type="SUPFAM" id="SSF49562">
    <property type="entry name" value="C2 domain (Calcium/lipid-binding domain, CaLB)"/>
    <property type="match status" value="1"/>
</dbReference>
<reference evidence="5 6" key="1">
    <citation type="journal article" date="2014" name="Genome Biol. Evol.">
        <title>The secreted proteins of Achlya hypogyna and Thraustotheca clavata identify the ancestral oomycete secretome and reveal gene acquisitions by horizontal gene transfer.</title>
        <authorList>
            <person name="Misner I."/>
            <person name="Blouin N."/>
            <person name="Leonard G."/>
            <person name="Richards T.A."/>
            <person name="Lane C.E."/>
        </authorList>
    </citation>
    <scope>NUCLEOTIDE SEQUENCE [LARGE SCALE GENOMIC DNA]</scope>
    <source>
        <strain evidence="5 6">ATCC 34112</strain>
    </source>
</reference>
<dbReference type="GO" id="GO:0005737">
    <property type="term" value="C:cytoplasm"/>
    <property type="evidence" value="ECO:0007669"/>
    <property type="project" value="TreeGrafter"/>
</dbReference>
<dbReference type="OrthoDB" id="159395at2759"/>
<evidence type="ECO:0000256" key="2">
    <source>
        <dbReference type="ARBA" id="ARBA00023098"/>
    </source>
</evidence>
<evidence type="ECO:0000256" key="1">
    <source>
        <dbReference type="ARBA" id="ARBA00022801"/>
    </source>
</evidence>
<dbReference type="InterPro" id="IPR039034">
    <property type="entry name" value="INPP4"/>
</dbReference>
<evidence type="ECO:0000313" key="5">
    <source>
        <dbReference type="EMBL" id="OQR91013.1"/>
    </source>
</evidence>
<dbReference type="Gene3D" id="2.60.40.150">
    <property type="entry name" value="C2 domain"/>
    <property type="match status" value="1"/>
</dbReference>
<keyword evidence="6" id="KW-1185">Reference proteome</keyword>
<dbReference type="Proteomes" id="UP000243217">
    <property type="component" value="Unassembled WGS sequence"/>
</dbReference>
<proteinExistence type="predicted"/>
<keyword evidence="1" id="KW-0378">Hydrolase</keyword>
<organism evidence="5 6">
    <name type="scientific">Thraustotheca clavata</name>
    <dbReference type="NCBI Taxonomy" id="74557"/>
    <lineage>
        <taxon>Eukaryota</taxon>
        <taxon>Sar</taxon>
        <taxon>Stramenopiles</taxon>
        <taxon>Oomycota</taxon>
        <taxon>Saprolegniomycetes</taxon>
        <taxon>Saprolegniales</taxon>
        <taxon>Achlyaceae</taxon>
        <taxon>Thraustotheca</taxon>
    </lineage>
</organism>
<comment type="caution">
    <text evidence="5">The sequence shown here is derived from an EMBL/GenBank/DDBJ whole genome shotgun (WGS) entry which is preliminary data.</text>
</comment>
<evidence type="ECO:0000259" key="4">
    <source>
        <dbReference type="Pfam" id="PF14336"/>
    </source>
</evidence>
<dbReference type="InterPro" id="IPR025504">
    <property type="entry name" value="GLUCM_C"/>
</dbReference>
<dbReference type="GO" id="GO:0016316">
    <property type="term" value="F:phosphatidylinositol-3,4-bisphosphate 4-phosphatase activity"/>
    <property type="evidence" value="ECO:0007669"/>
    <property type="project" value="InterPro"/>
</dbReference>
<dbReference type="PANTHER" id="PTHR12187">
    <property type="entry name" value="AGAP000124-PA"/>
    <property type="match status" value="1"/>
</dbReference>
<gene>
    <name evidence="5" type="ORF">THRCLA_09119</name>
</gene>
<dbReference type="STRING" id="74557.A0A1V9YZB9"/>
<accession>A0A1V9YZB9</accession>
<name>A0A1V9YZB9_9STRA</name>
<evidence type="ECO:0000313" key="6">
    <source>
        <dbReference type="Proteomes" id="UP000243217"/>
    </source>
</evidence>
<dbReference type="Gene3D" id="3.90.1640.20">
    <property type="entry name" value="TON_0340"/>
    <property type="match status" value="1"/>
</dbReference>
<dbReference type="EMBL" id="JNBS01002461">
    <property type="protein sequence ID" value="OQR91013.1"/>
    <property type="molecule type" value="Genomic_DNA"/>
</dbReference>
<protein>
    <submittedName>
        <fullName evidence="5">Inositol-3,4-bisphosphate 4-phosphatase</fullName>
    </submittedName>
</protein>
<evidence type="ECO:0000256" key="3">
    <source>
        <dbReference type="SAM" id="MobiDB-lite"/>
    </source>
</evidence>
<dbReference type="PANTHER" id="PTHR12187:SF11">
    <property type="entry name" value="PHOSPHATIDYLINOSITOL-3,4-BISPHOSPHATE 4-PHOSPHATASE"/>
    <property type="match status" value="1"/>
</dbReference>